<dbReference type="Proteomes" id="UP000574769">
    <property type="component" value="Unassembled WGS sequence"/>
</dbReference>
<evidence type="ECO:0000256" key="1">
    <source>
        <dbReference type="SAM" id="MobiDB-lite"/>
    </source>
</evidence>
<proteinExistence type="predicted"/>
<reference evidence="2 3" key="1">
    <citation type="submission" date="2020-08" db="EMBL/GenBank/DDBJ databases">
        <title>Genomic Encyclopedia of Type Strains, Phase IV (KMG-IV): sequencing the most valuable type-strain genomes for metagenomic binning, comparative biology and taxonomic classification.</title>
        <authorList>
            <person name="Goeker M."/>
        </authorList>
    </citation>
    <scope>NUCLEOTIDE SEQUENCE [LARGE SCALE GENOMIC DNA]</scope>
    <source>
        <strain evidence="2 3">DSM 15867</strain>
    </source>
</reference>
<protein>
    <submittedName>
        <fullName evidence="2">Uncharacterized protein</fullName>
    </submittedName>
</protein>
<sequence>MRMASMTEKNVPPGRPRRLLRVFLIAATVFALAWIIAVTAEVISGRTKLKQHPVPAQQTPGPEGQPPLQPRA</sequence>
<dbReference type="RefSeq" id="WP_184112664.1">
    <property type="nucleotide sequence ID" value="NZ_JACHNY010000002.1"/>
</dbReference>
<feature type="region of interest" description="Disordered" evidence="1">
    <location>
        <begin position="48"/>
        <end position="72"/>
    </location>
</feature>
<evidence type="ECO:0000313" key="3">
    <source>
        <dbReference type="Proteomes" id="UP000574769"/>
    </source>
</evidence>
<comment type="caution">
    <text evidence="2">The sequence shown here is derived from an EMBL/GenBank/DDBJ whole genome shotgun (WGS) entry which is preliminary data.</text>
</comment>
<keyword evidence="3" id="KW-1185">Reference proteome</keyword>
<organism evidence="2 3">
    <name type="scientific">Sphingomonas abaci</name>
    <dbReference type="NCBI Taxonomy" id="237611"/>
    <lineage>
        <taxon>Bacteria</taxon>
        <taxon>Pseudomonadati</taxon>
        <taxon>Pseudomonadota</taxon>
        <taxon>Alphaproteobacteria</taxon>
        <taxon>Sphingomonadales</taxon>
        <taxon>Sphingomonadaceae</taxon>
        <taxon>Sphingomonas</taxon>
    </lineage>
</organism>
<evidence type="ECO:0000313" key="2">
    <source>
        <dbReference type="EMBL" id="MBB4617121.1"/>
    </source>
</evidence>
<gene>
    <name evidence="2" type="ORF">GGQ96_001241</name>
</gene>
<name>A0A7W7AHJ1_9SPHN</name>
<accession>A0A7W7AHJ1</accession>
<dbReference type="AlphaFoldDB" id="A0A7W7AHJ1"/>
<feature type="compositionally biased region" description="Pro residues" evidence="1">
    <location>
        <begin position="63"/>
        <end position="72"/>
    </location>
</feature>
<dbReference type="EMBL" id="JACHNY010000002">
    <property type="protein sequence ID" value="MBB4617121.1"/>
    <property type="molecule type" value="Genomic_DNA"/>
</dbReference>